<reference evidence="3" key="1">
    <citation type="journal article" date="2012" name="MBio">
        <title>Comparative genome analysis of Trichophyton rubrum and related dermatophytes reveals candidate genes involved in infection.</title>
        <authorList>
            <person name="Martinez D.A."/>
            <person name="Oliver B.G."/>
            <person name="Graeser Y."/>
            <person name="Goldberg J.M."/>
            <person name="Li W."/>
            <person name="Martinez-Rossi N.M."/>
            <person name="Monod M."/>
            <person name="Shelest E."/>
            <person name="Barton R.C."/>
            <person name="Birch E."/>
            <person name="Brakhage A.A."/>
            <person name="Chen Z."/>
            <person name="Gurr S.J."/>
            <person name="Heiman D."/>
            <person name="Heitman J."/>
            <person name="Kosti I."/>
            <person name="Rossi A."/>
            <person name="Saif S."/>
            <person name="Samalova M."/>
            <person name="Saunders C.W."/>
            <person name="Shea T."/>
            <person name="Summerbell R.C."/>
            <person name="Xu J."/>
            <person name="Young S."/>
            <person name="Zeng Q."/>
            <person name="Birren B.W."/>
            <person name="Cuomo C.A."/>
            <person name="White T.C."/>
        </authorList>
    </citation>
    <scope>NUCLEOTIDE SEQUENCE [LARGE SCALE GENOMIC DNA]</scope>
    <source>
        <strain evidence="3">CBS 112818</strain>
    </source>
</reference>
<evidence type="ECO:0000256" key="1">
    <source>
        <dbReference type="SAM" id="MobiDB-lite"/>
    </source>
</evidence>
<organism evidence="2 3">
    <name type="scientific">Trichophyton tonsurans (strain CBS 112818)</name>
    <name type="common">Scalp ringworm fungus</name>
    <dbReference type="NCBI Taxonomy" id="647933"/>
    <lineage>
        <taxon>Eukaryota</taxon>
        <taxon>Fungi</taxon>
        <taxon>Dikarya</taxon>
        <taxon>Ascomycota</taxon>
        <taxon>Pezizomycotina</taxon>
        <taxon>Eurotiomycetes</taxon>
        <taxon>Eurotiomycetidae</taxon>
        <taxon>Onygenales</taxon>
        <taxon>Arthrodermataceae</taxon>
        <taxon>Trichophyton</taxon>
    </lineage>
</organism>
<evidence type="ECO:0000313" key="2">
    <source>
        <dbReference type="EMBL" id="EGD96488.1"/>
    </source>
</evidence>
<gene>
    <name evidence="2" type="ORF">TESG_03930</name>
</gene>
<proteinExistence type="predicted"/>
<dbReference type="HOGENOM" id="CLU_2308048_0_0_1"/>
<dbReference type="EMBL" id="GG698494">
    <property type="protein sequence ID" value="EGD96488.1"/>
    <property type="molecule type" value="Genomic_DNA"/>
</dbReference>
<dbReference type="Proteomes" id="UP000009172">
    <property type="component" value="Unassembled WGS sequence"/>
</dbReference>
<feature type="region of interest" description="Disordered" evidence="1">
    <location>
        <begin position="60"/>
        <end position="88"/>
    </location>
</feature>
<sequence length="100" mass="11276">MRENERAEREKWNGATYWESRRTQSLNGISRRCMVVMLEQVSGFSKGGGGPSQPLFVRFGVTNPPGQERNKPRPAMSREAQNPGSLPRVFKSIIWTKPAA</sequence>
<evidence type="ECO:0000313" key="3">
    <source>
        <dbReference type="Proteomes" id="UP000009172"/>
    </source>
</evidence>
<keyword evidence="3" id="KW-1185">Reference proteome</keyword>
<name>F2RYT9_TRIT1</name>
<accession>F2RYT9</accession>
<dbReference type="AlphaFoldDB" id="F2RYT9"/>
<protein>
    <submittedName>
        <fullName evidence="2">Uncharacterized protein</fullName>
    </submittedName>
</protein>